<feature type="compositionally biased region" description="Polar residues" evidence="1">
    <location>
        <begin position="701"/>
        <end position="724"/>
    </location>
</feature>
<dbReference type="Proteomes" id="UP000664169">
    <property type="component" value="Unassembled WGS sequence"/>
</dbReference>
<name>A0A8H3EZZ3_9LECA</name>
<feature type="compositionally biased region" description="Polar residues" evidence="1">
    <location>
        <begin position="746"/>
        <end position="769"/>
    </location>
</feature>
<protein>
    <submittedName>
        <fullName evidence="4">Uncharacterized protein</fullName>
    </submittedName>
</protein>
<feature type="transmembrane region" description="Helical" evidence="2">
    <location>
        <begin position="112"/>
        <end position="129"/>
    </location>
</feature>
<dbReference type="AlphaFoldDB" id="A0A8H3EZZ3"/>
<feature type="transmembrane region" description="Helical" evidence="2">
    <location>
        <begin position="170"/>
        <end position="190"/>
    </location>
</feature>
<feature type="chain" id="PRO_5034569417" evidence="3">
    <location>
        <begin position="23"/>
        <end position="982"/>
    </location>
</feature>
<dbReference type="EMBL" id="CAJPDQ010000010">
    <property type="protein sequence ID" value="CAF9915762.1"/>
    <property type="molecule type" value="Genomic_DNA"/>
</dbReference>
<evidence type="ECO:0000256" key="3">
    <source>
        <dbReference type="SAM" id="SignalP"/>
    </source>
</evidence>
<feature type="region of interest" description="Disordered" evidence="1">
    <location>
        <begin position="694"/>
        <end position="864"/>
    </location>
</feature>
<feature type="signal peptide" evidence="3">
    <location>
        <begin position="1"/>
        <end position="22"/>
    </location>
</feature>
<feature type="transmembrane region" description="Helical" evidence="2">
    <location>
        <begin position="432"/>
        <end position="459"/>
    </location>
</feature>
<organism evidence="4 5">
    <name type="scientific">Gomphillus americanus</name>
    <dbReference type="NCBI Taxonomy" id="1940652"/>
    <lineage>
        <taxon>Eukaryota</taxon>
        <taxon>Fungi</taxon>
        <taxon>Dikarya</taxon>
        <taxon>Ascomycota</taxon>
        <taxon>Pezizomycotina</taxon>
        <taxon>Lecanoromycetes</taxon>
        <taxon>OSLEUM clade</taxon>
        <taxon>Ostropomycetidae</taxon>
        <taxon>Ostropales</taxon>
        <taxon>Graphidaceae</taxon>
        <taxon>Gomphilloideae</taxon>
        <taxon>Gomphillus</taxon>
    </lineage>
</organism>
<feature type="transmembrane region" description="Helical" evidence="2">
    <location>
        <begin position="136"/>
        <end position="158"/>
    </location>
</feature>
<feature type="transmembrane region" description="Helical" evidence="2">
    <location>
        <begin position="379"/>
        <end position="401"/>
    </location>
</feature>
<evidence type="ECO:0000313" key="5">
    <source>
        <dbReference type="Proteomes" id="UP000664169"/>
    </source>
</evidence>
<gene>
    <name evidence="4" type="ORF">GOMPHAMPRED_000845</name>
</gene>
<keyword evidence="5" id="KW-1185">Reference proteome</keyword>
<evidence type="ECO:0000256" key="1">
    <source>
        <dbReference type="SAM" id="MobiDB-lite"/>
    </source>
</evidence>
<keyword evidence="2" id="KW-0812">Transmembrane</keyword>
<accession>A0A8H3EZZ3</accession>
<sequence length="982" mass="110539">MALLNVLLALLITLVTLPFTQAQLLTTVPTPTFSATTVVTILEESFYTDFVQAVSTFTAIETIDGTAALAVETEVVIGGIQATDVALSQGYIINNFSDEDYALCWFPTSGNWARLPRVLFYGTIVFALVARAHEWLVAGALAASLTFSGVAAIQMSLQVWTHQMVGELDFFALLGILSTSCIIAMPLLNWSSTIRYLGQSEQDKRVRLNRDRQMREKRQTLHESADDERGGLSAEPPYQSKHQTYGPTRTVIVFWAVLVTIGFLSGFAGLIMIEYNNIDYISIFTKSGVDSIRCVPDNGTLDLSAGQFEGWEQFWVTAEFVAANHCENPCTALPDGLWTLFRAPEKDLATLTATQIDNLLYQSATSHREQRNLEFTNIFYSYMLFGLPIILVQGFFHFLLFRRHSPQEARQRIYLRIVGEEKPNAAHPFVKGFALTLALGSYFFAVLILLLTPFILVLNVVATELFMYIFPQSESNKHVGQWSVAASTLLVLLAAMLCRHEPGAWYFWQETKGALWKSCCRLRRSWRGKKHDAYRVQPDDTELNRPRLHPRASFKSHKAFFKIFADLLGAVRNIFLDIYDYIAWSVKDFLGLFVHEWMLFKIFWKDPAVVHSAAYMYREQPDMPRSRRIVAKSYDNGEPLDETQPYPVMRYELREEYPMKDVSRDGMNTYSIISEIQPVSITEIQRPLLTHTHASGGDMALQSSRSKAFSNRESTANQIHTTSAPQSPLLSPPIPQNSHFYKPVPSQANSPQLATEQMVSKPTTPQSHQFADAPFRPESNPTSIMTSLSNSIAARSRRSDVYSPAPEQMQPTPPIPQQDRFPMPQSSPQPALPRDLPHPPSTFDPNIQHQHPVSQSHIPPSSMRTSNLFSEEEIAYLYQNGTPQIRSLLASRNSIATSSLNPGLSAEARGISGTGRVSYLQIQSGRDLSDTDAWGDQLLLRRDRYGRWVIADAPNAPDLLRTGRISEDDDEVGQVEARPREW</sequence>
<keyword evidence="2" id="KW-1133">Transmembrane helix</keyword>
<evidence type="ECO:0000313" key="4">
    <source>
        <dbReference type="EMBL" id="CAF9915762.1"/>
    </source>
</evidence>
<feature type="region of interest" description="Disordered" evidence="1">
    <location>
        <begin position="209"/>
        <end position="241"/>
    </location>
</feature>
<reference evidence="4" key="1">
    <citation type="submission" date="2021-03" db="EMBL/GenBank/DDBJ databases">
        <authorList>
            <person name="Tagirdzhanova G."/>
        </authorList>
    </citation>
    <scope>NUCLEOTIDE SEQUENCE</scope>
</reference>
<feature type="region of interest" description="Disordered" evidence="1">
    <location>
        <begin position="959"/>
        <end position="982"/>
    </location>
</feature>
<feature type="transmembrane region" description="Helical" evidence="2">
    <location>
        <begin position="251"/>
        <end position="273"/>
    </location>
</feature>
<feature type="compositionally biased region" description="Polar residues" evidence="1">
    <location>
        <begin position="843"/>
        <end position="864"/>
    </location>
</feature>
<dbReference type="OrthoDB" id="3021074at2759"/>
<evidence type="ECO:0000256" key="2">
    <source>
        <dbReference type="SAM" id="Phobius"/>
    </source>
</evidence>
<feature type="compositionally biased region" description="Basic and acidic residues" evidence="1">
    <location>
        <begin position="209"/>
        <end position="230"/>
    </location>
</feature>
<keyword evidence="2" id="KW-0472">Membrane</keyword>
<feature type="compositionally biased region" description="Polar residues" evidence="1">
    <location>
        <begin position="779"/>
        <end position="793"/>
    </location>
</feature>
<comment type="caution">
    <text evidence="4">The sequence shown here is derived from an EMBL/GenBank/DDBJ whole genome shotgun (WGS) entry which is preliminary data.</text>
</comment>
<keyword evidence="3" id="KW-0732">Signal</keyword>
<proteinExistence type="predicted"/>